<organism evidence="2 3">
    <name type="scientific">Eubacterium callanderi</name>
    <dbReference type="NCBI Taxonomy" id="53442"/>
    <lineage>
        <taxon>Bacteria</taxon>
        <taxon>Bacillati</taxon>
        <taxon>Bacillota</taxon>
        <taxon>Clostridia</taxon>
        <taxon>Eubacteriales</taxon>
        <taxon>Eubacteriaceae</taxon>
        <taxon>Eubacterium</taxon>
    </lineage>
</organism>
<dbReference type="AlphaFoldDB" id="E3GQC7"/>
<sequence>MVVIDFLNFIIHSIFIILFFNSKNKKEAKIKGFRLLKSATSP</sequence>
<keyword evidence="1" id="KW-1133">Transmembrane helix</keyword>
<gene>
    <name evidence="2" type="ordered locus">ELI_4279</name>
</gene>
<protein>
    <submittedName>
        <fullName evidence="2">Uncharacterized protein</fullName>
    </submittedName>
</protein>
<evidence type="ECO:0000256" key="1">
    <source>
        <dbReference type="SAM" id="Phobius"/>
    </source>
</evidence>
<keyword evidence="3" id="KW-1185">Reference proteome</keyword>
<evidence type="ECO:0000313" key="2">
    <source>
        <dbReference type="EMBL" id="ADO39219.1"/>
    </source>
</evidence>
<feature type="transmembrane region" description="Helical" evidence="1">
    <location>
        <begin position="6"/>
        <end position="22"/>
    </location>
</feature>
<keyword evidence="1" id="KW-0472">Membrane</keyword>
<evidence type="ECO:0000313" key="3">
    <source>
        <dbReference type="Proteomes" id="UP000006873"/>
    </source>
</evidence>
<accession>E3GQC7</accession>
<proteinExistence type="predicted"/>
<dbReference type="Proteomes" id="UP000006873">
    <property type="component" value="Chromosome"/>
</dbReference>
<reference evidence="2 3" key="2">
    <citation type="journal article" date="2011" name="J. Bacteriol.">
        <title>Complete genome sequence of a carbon monoxide-utilizing acetogen, Eubacterium limosum KIST612.</title>
        <authorList>
            <person name="Roh H."/>
            <person name="Ko H.J."/>
            <person name="Kim D."/>
            <person name="Choi D.G."/>
            <person name="Park S."/>
            <person name="Kim S."/>
            <person name="Chang I.S."/>
            <person name="Choi I.G."/>
        </authorList>
    </citation>
    <scope>NUCLEOTIDE SEQUENCE [LARGE SCALE GENOMIC DNA]</scope>
    <source>
        <strain evidence="2 3">KIST612</strain>
    </source>
</reference>
<dbReference type="EMBL" id="CP002273">
    <property type="protein sequence ID" value="ADO39219.1"/>
    <property type="molecule type" value="Genomic_DNA"/>
</dbReference>
<dbReference type="HOGENOM" id="CLU_3251685_0_0_9"/>
<keyword evidence="1" id="KW-0812">Transmembrane</keyword>
<name>E3GQC7_9FIRM</name>
<reference key="1">
    <citation type="submission" date="2010-09" db="EMBL/GenBank/DDBJ databases">
        <authorList>
            <person name="Roh H."/>
            <person name="Ko H.-J."/>
            <person name="Kim D."/>
            <person name="Choi D.G."/>
            <person name="Park S."/>
            <person name="Kim S."/>
            <person name="Kim K.H."/>
            <person name="Chang I.S."/>
            <person name="Choi I.-G."/>
        </authorList>
    </citation>
    <scope>NUCLEOTIDE SEQUENCE</scope>
    <source>
        <strain>KIST612</strain>
    </source>
</reference>
<dbReference type="KEGG" id="elm:ELI_4279"/>